<reference evidence="2 3" key="1">
    <citation type="submission" date="2023-01" db="EMBL/GenBank/DDBJ databases">
        <title>Analysis of 21 Apiospora genomes using comparative genomics revels a genus with tremendous synthesis potential of carbohydrate active enzymes and secondary metabolites.</title>
        <authorList>
            <person name="Sorensen T."/>
        </authorList>
    </citation>
    <scope>NUCLEOTIDE SEQUENCE [LARGE SCALE GENOMIC DNA]</scope>
    <source>
        <strain evidence="2 3">CBS 83171</strain>
    </source>
</reference>
<keyword evidence="1" id="KW-1133">Transmembrane helix</keyword>
<keyword evidence="1" id="KW-0812">Transmembrane</keyword>
<proteinExistence type="predicted"/>
<gene>
    <name evidence="2" type="ORF">PG996_003263</name>
</gene>
<feature type="transmembrane region" description="Helical" evidence="1">
    <location>
        <begin position="6"/>
        <end position="27"/>
    </location>
</feature>
<keyword evidence="3" id="KW-1185">Reference proteome</keyword>
<evidence type="ECO:0000256" key="1">
    <source>
        <dbReference type="SAM" id="Phobius"/>
    </source>
</evidence>
<sequence length="166" mass="18485">MGIGFWARYLMPLSVYASTILLLLVGWNNYITRPPQGSIIPKAFLAFWVGLKSWDIDKGKPSYFSAEPNAQPNVPWDDHFIDELKVSLVACRVLYVYSIHSHRANVDANVSQCHVVSVAHGNPNPVHLSSNSCSPIFWTCMGQISGNTVSLAANMNTYSLPNDFRQ</sequence>
<dbReference type="Gene3D" id="1.20.1250.20">
    <property type="entry name" value="MFS general substrate transporter like domains"/>
    <property type="match status" value="1"/>
</dbReference>
<protein>
    <submittedName>
        <fullName evidence="2">Peptide transporter ptr2</fullName>
    </submittedName>
</protein>
<comment type="caution">
    <text evidence="2">The sequence shown here is derived from an EMBL/GenBank/DDBJ whole genome shotgun (WGS) entry which is preliminary data.</text>
</comment>
<dbReference type="EMBL" id="JAQQWM010000002">
    <property type="protein sequence ID" value="KAK8077093.1"/>
    <property type="molecule type" value="Genomic_DNA"/>
</dbReference>
<organism evidence="2 3">
    <name type="scientific">Apiospora saccharicola</name>
    <dbReference type="NCBI Taxonomy" id="335842"/>
    <lineage>
        <taxon>Eukaryota</taxon>
        <taxon>Fungi</taxon>
        <taxon>Dikarya</taxon>
        <taxon>Ascomycota</taxon>
        <taxon>Pezizomycotina</taxon>
        <taxon>Sordariomycetes</taxon>
        <taxon>Xylariomycetidae</taxon>
        <taxon>Amphisphaeriales</taxon>
        <taxon>Apiosporaceae</taxon>
        <taxon>Apiospora</taxon>
    </lineage>
</organism>
<keyword evidence="1" id="KW-0472">Membrane</keyword>
<evidence type="ECO:0000313" key="2">
    <source>
        <dbReference type="EMBL" id="KAK8077093.1"/>
    </source>
</evidence>
<name>A0ABR1W0U1_9PEZI</name>
<accession>A0ABR1W0U1</accession>
<evidence type="ECO:0000313" key="3">
    <source>
        <dbReference type="Proteomes" id="UP001446871"/>
    </source>
</evidence>
<dbReference type="InterPro" id="IPR036259">
    <property type="entry name" value="MFS_trans_sf"/>
</dbReference>
<dbReference type="Proteomes" id="UP001446871">
    <property type="component" value="Unassembled WGS sequence"/>
</dbReference>